<protein>
    <submittedName>
        <fullName evidence="1">Uncharacterized protein</fullName>
    </submittedName>
</protein>
<proteinExistence type="predicted"/>
<dbReference type="EMBL" id="CAJNJQ010001231">
    <property type="protein sequence ID" value="CAE7127866.1"/>
    <property type="molecule type" value="Genomic_DNA"/>
</dbReference>
<reference evidence="1" key="1">
    <citation type="submission" date="2021-01" db="EMBL/GenBank/DDBJ databases">
        <authorList>
            <person name="Kaushik A."/>
        </authorList>
    </citation>
    <scope>NUCLEOTIDE SEQUENCE</scope>
    <source>
        <strain evidence="1">AG5</strain>
    </source>
</reference>
<organism evidence="1 2">
    <name type="scientific">Rhizoctonia solani</name>
    <dbReference type="NCBI Taxonomy" id="456999"/>
    <lineage>
        <taxon>Eukaryota</taxon>
        <taxon>Fungi</taxon>
        <taxon>Dikarya</taxon>
        <taxon>Basidiomycota</taxon>
        <taxon>Agaricomycotina</taxon>
        <taxon>Agaricomycetes</taxon>
        <taxon>Cantharellales</taxon>
        <taxon>Ceratobasidiaceae</taxon>
        <taxon>Rhizoctonia</taxon>
    </lineage>
</organism>
<name>A0A8H3HWF3_9AGAM</name>
<evidence type="ECO:0000313" key="2">
    <source>
        <dbReference type="Proteomes" id="UP000663827"/>
    </source>
</evidence>
<evidence type="ECO:0000313" key="1">
    <source>
        <dbReference type="EMBL" id="CAE7127866.1"/>
    </source>
</evidence>
<gene>
    <name evidence="1" type="ORF">RDB_LOCUS61440</name>
</gene>
<sequence length="170" mass="18209">MAGRSLHEAIGPLSIGWSPVLHAMCLVTHLVYTTTAHLLAPPPLVFSSYLSHSTFPPPGPDSTPAWLFRRAEKAEIAARIRGQDGHGHTIRLASIYVLGHRYGLSTWPRDAMEAPLAAQSPLSGLPTIYEHPRFHRAPSNVRHALQQAENAARIGSEIAGGQGGMGGSSN</sequence>
<comment type="caution">
    <text evidence="1">The sequence shown here is derived from an EMBL/GenBank/DDBJ whole genome shotgun (WGS) entry which is preliminary data.</text>
</comment>
<dbReference type="AlphaFoldDB" id="A0A8H3HWF3"/>
<accession>A0A8H3HWF3</accession>
<dbReference type="Proteomes" id="UP000663827">
    <property type="component" value="Unassembled WGS sequence"/>
</dbReference>